<sequence>MTNEGVTIDISYYPGGQTVKQDGGGYYYESTGGTVLLTDEWYPDPEGTYRKFTHTPENGKIGNIMHNKNSLSGFGSFADKKSVSVYYWSLDNTCSKPLLIQLGSGNTYYITEGGDGWKNQSDINDTNLRKKLNKQNCQRNQAHVIDLSNKSNGNYTCLSCQKQIQVYSNSYGGTTYYTSRSSYRLSVNSFRDKDVNSWQLGLPSLNGASGVNVYWNGSGRNPLIVYQQVGNQRYFRKNAGNGTSWIEVSNAGSLPNGQTPTITTLDFSSSSGITYDGGSSSISITVLRSHIGEGYYGYQYSLRGAPFMISGVKHNSTPLTGISFQDALTSVSGYYYGGNNPTDQSNILLIEVVASGNSKYSYFYRRTKDADKWAEYSISGGGTTRLQGKGLTQKLDELKELKVTLEKLDKLTELEAELSQLKEKLNESHNTGTVAGSSVGTGLGGAGLGALAVWKGPALIARLITRL</sequence>
<dbReference type="STRING" id="1537102.L0B007"/>
<keyword evidence="1" id="KW-0175">Coiled coil</keyword>
<dbReference type="Proteomes" id="UP000031512">
    <property type="component" value="Chromosome 1"/>
</dbReference>
<evidence type="ECO:0000313" key="3">
    <source>
        <dbReference type="Proteomes" id="UP000031512"/>
    </source>
</evidence>
<protein>
    <submittedName>
        <fullName evidence="2">Uncharacterized protein</fullName>
    </submittedName>
</protein>
<accession>L0B007</accession>
<dbReference type="eggNOG" id="ENOG502RSZ5">
    <property type="taxonomic scope" value="Eukaryota"/>
</dbReference>
<proteinExistence type="predicted"/>
<gene>
    <name evidence="2" type="ORF">BEWA_033070</name>
</gene>
<keyword evidence="3" id="KW-1185">Reference proteome</keyword>
<dbReference type="AlphaFoldDB" id="L0B007"/>
<dbReference type="KEGG" id="beq:BEWA_033070"/>
<dbReference type="VEuPathDB" id="PiroplasmaDB:BEWA_033070"/>
<evidence type="ECO:0000256" key="1">
    <source>
        <dbReference type="SAM" id="Coils"/>
    </source>
</evidence>
<name>L0B007_THEEQ</name>
<reference evidence="2 3" key="1">
    <citation type="journal article" date="2012" name="BMC Genomics">
        <title>Comparative genomic analysis and phylogenetic position of Theileria equi.</title>
        <authorList>
            <person name="Kappmeyer L.S."/>
            <person name="Thiagarajan M."/>
            <person name="Herndon D.R."/>
            <person name="Ramsay J.D."/>
            <person name="Caler E."/>
            <person name="Djikeng A."/>
            <person name="Gillespie J.J."/>
            <person name="Lau A.O."/>
            <person name="Roalson E.H."/>
            <person name="Silva J.C."/>
            <person name="Silva M.G."/>
            <person name="Suarez C.E."/>
            <person name="Ueti M.W."/>
            <person name="Nene V.M."/>
            <person name="Mealey R.H."/>
            <person name="Knowles D.P."/>
            <person name="Brayton K.A."/>
        </authorList>
    </citation>
    <scope>NUCLEOTIDE SEQUENCE [LARGE SCALE GENOMIC DNA]</scope>
    <source>
        <strain evidence="2 3">WA</strain>
    </source>
</reference>
<dbReference type="GeneID" id="15803940"/>
<feature type="coiled-coil region" evidence="1">
    <location>
        <begin position="391"/>
        <end position="431"/>
    </location>
</feature>
<evidence type="ECO:0000313" key="2">
    <source>
        <dbReference type="EMBL" id="AFZ80454.1"/>
    </source>
</evidence>
<dbReference type="EMBL" id="CP001669">
    <property type="protein sequence ID" value="AFZ80454.1"/>
    <property type="molecule type" value="Genomic_DNA"/>
</dbReference>
<organism evidence="2 3">
    <name type="scientific">Theileria equi strain WA</name>
    <dbReference type="NCBI Taxonomy" id="1537102"/>
    <lineage>
        <taxon>Eukaryota</taxon>
        <taxon>Sar</taxon>
        <taxon>Alveolata</taxon>
        <taxon>Apicomplexa</taxon>
        <taxon>Aconoidasida</taxon>
        <taxon>Piroplasmida</taxon>
        <taxon>Theileriidae</taxon>
        <taxon>Theileria</taxon>
    </lineage>
</organism>
<dbReference type="RefSeq" id="XP_004830120.1">
    <property type="nucleotide sequence ID" value="XM_004830063.1"/>
</dbReference>